<dbReference type="EMBL" id="AP024146">
    <property type="protein sequence ID" value="BCM87688.1"/>
    <property type="molecule type" value="Genomic_DNA"/>
</dbReference>
<geneLocation type="plasmid" evidence="1 2">
    <name>pVL1_1</name>
</geneLocation>
<proteinExistence type="predicted"/>
<accession>A0A8H8X0Q2</accession>
<dbReference type="KEGG" id="mind:mvi_61490"/>
<organism evidence="1 2">
    <name type="scientific">Methylobacterium indicum</name>
    <dbReference type="NCBI Taxonomy" id="1775910"/>
    <lineage>
        <taxon>Bacteria</taxon>
        <taxon>Pseudomonadati</taxon>
        <taxon>Pseudomonadota</taxon>
        <taxon>Alphaproteobacteria</taxon>
        <taxon>Hyphomicrobiales</taxon>
        <taxon>Methylobacteriaceae</taxon>
        <taxon>Methylobacterium</taxon>
    </lineage>
</organism>
<dbReference type="AlphaFoldDB" id="A0A8H8X0Q2"/>
<dbReference type="Proteomes" id="UP000663508">
    <property type="component" value="Plasmid pVL1_1"/>
</dbReference>
<evidence type="ECO:0000313" key="2">
    <source>
        <dbReference type="Proteomes" id="UP000663508"/>
    </source>
</evidence>
<evidence type="ECO:0000313" key="1">
    <source>
        <dbReference type="EMBL" id="BCM87688.1"/>
    </source>
</evidence>
<gene>
    <name evidence="1" type="ORF">mvi_61490</name>
</gene>
<protein>
    <submittedName>
        <fullName evidence="1">Uncharacterized protein</fullName>
    </submittedName>
</protein>
<name>A0A8H8X0Q2_9HYPH</name>
<keyword evidence="1" id="KW-0614">Plasmid</keyword>
<reference evidence="1" key="1">
    <citation type="submission" date="2020-11" db="EMBL/GenBank/DDBJ databases">
        <title>Complete genome sequence of a novel pathogenic Methylobacterium strain isolated from rice in Vietnam.</title>
        <authorList>
            <person name="Lai K."/>
            <person name="Okazaki S."/>
            <person name="Higashi K."/>
            <person name="Mori H."/>
            <person name="Toyoda A."/>
            <person name="Kurokawa K."/>
        </authorList>
    </citation>
    <scope>NUCLEOTIDE SEQUENCE</scope>
    <source>
        <strain evidence="1">VL1</strain>
        <plasmid evidence="1">pVL1_1</plasmid>
    </source>
</reference>
<sequence>MLSALEAGVWSRIKMEGAGVLSPFAQMGGKKRGSRKAGGPAAASLDVGVLSFDHGINNLAALLDMPVVEL</sequence>